<organism evidence="1 2">
    <name type="scientific">Lithospermum erythrorhizon</name>
    <name type="common">Purple gromwell</name>
    <name type="synonym">Lithospermum officinale var. erythrorhizon</name>
    <dbReference type="NCBI Taxonomy" id="34254"/>
    <lineage>
        <taxon>Eukaryota</taxon>
        <taxon>Viridiplantae</taxon>
        <taxon>Streptophyta</taxon>
        <taxon>Embryophyta</taxon>
        <taxon>Tracheophyta</taxon>
        <taxon>Spermatophyta</taxon>
        <taxon>Magnoliopsida</taxon>
        <taxon>eudicotyledons</taxon>
        <taxon>Gunneridae</taxon>
        <taxon>Pentapetalae</taxon>
        <taxon>asterids</taxon>
        <taxon>lamiids</taxon>
        <taxon>Boraginales</taxon>
        <taxon>Boraginaceae</taxon>
        <taxon>Boraginoideae</taxon>
        <taxon>Lithospermeae</taxon>
        <taxon>Lithospermum</taxon>
    </lineage>
</organism>
<sequence length="263" mass="29132">MKSPDTEDPTIGGILDIRGEGCPRPLGYGYSRGPPEDTLEQEGLQLNLDMLEGKRAAGVDKMAKYKGKGSPHLILAIFLYLLQIPSIVQKLSFHSFTMAHTKRTIKRESCTRKRAKSVEGVKFASSSSSLPPSPYSARPVVGLLSPRPSLDKAMYNALSPLLDQWIMQRIANLVLGPKFLMRLLGCLYFSGLSKWSCLPLLENFGSERGAALEHLKGEALEQELQDLCLQVSNHPWDLALLEQDLRKAQAERDVDDRSALAAR</sequence>
<accession>A0AAV3QBL2</accession>
<protein>
    <submittedName>
        <fullName evidence="1">Uncharacterized protein</fullName>
    </submittedName>
</protein>
<proteinExistence type="predicted"/>
<gene>
    <name evidence="1" type="ORF">LIER_16893</name>
</gene>
<name>A0AAV3QBL2_LITER</name>
<evidence type="ECO:0000313" key="1">
    <source>
        <dbReference type="EMBL" id="GAA0160311.1"/>
    </source>
</evidence>
<comment type="caution">
    <text evidence="1">The sequence shown here is derived from an EMBL/GenBank/DDBJ whole genome shotgun (WGS) entry which is preliminary data.</text>
</comment>
<dbReference type="AlphaFoldDB" id="A0AAV3QBL2"/>
<dbReference type="EMBL" id="BAABME010003843">
    <property type="protein sequence ID" value="GAA0160311.1"/>
    <property type="molecule type" value="Genomic_DNA"/>
</dbReference>
<keyword evidence="2" id="KW-1185">Reference proteome</keyword>
<reference evidence="1 2" key="1">
    <citation type="submission" date="2024-01" db="EMBL/GenBank/DDBJ databases">
        <title>The complete chloroplast genome sequence of Lithospermum erythrorhizon: insights into the phylogenetic relationship among Boraginaceae species and the maternal lineages of purple gromwells.</title>
        <authorList>
            <person name="Okada T."/>
            <person name="Watanabe K."/>
        </authorList>
    </citation>
    <scope>NUCLEOTIDE SEQUENCE [LARGE SCALE GENOMIC DNA]</scope>
</reference>
<dbReference type="Proteomes" id="UP001454036">
    <property type="component" value="Unassembled WGS sequence"/>
</dbReference>
<evidence type="ECO:0000313" key="2">
    <source>
        <dbReference type="Proteomes" id="UP001454036"/>
    </source>
</evidence>